<dbReference type="RefSeq" id="WP_003135709.1">
    <property type="nucleotide sequence ID" value="NZ_AMQS01000014.1"/>
</dbReference>
<evidence type="ECO:0000256" key="1">
    <source>
        <dbReference type="SAM" id="Phobius"/>
    </source>
</evidence>
<comment type="caution">
    <text evidence="2">The sequence shown here is derived from an EMBL/GenBank/DDBJ whole genome shotgun (WGS) entry which is preliminary data.</text>
</comment>
<evidence type="ECO:0000313" key="2">
    <source>
        <dbReference type="EMBL" id="EKF51384.1"/>
    </source>
</evidence>
<dbReference type="AlphaFoldDB" id="K2PM79"/>
<keyword evidence="1" id="KW-1133">Transmembrane helix</keyword>
<dbReference type="PATRIC" id="fig|1231377.3.peg.1199"/>
<proteinExistence type="predicted"/>
<evidence type="ECO:0008006" key="4">
    <source>
        <dbReference type="Google" id="ProtNLM"/>
    </source>
</evidence>
<accession>K2PM79</accession>
<name>K2PM79_9LACT</name>
<reference evidence="2 3" key="1">
    <citation type="journal article" date="2012" name="J. Bacteriol.">
        <title>Genome Sequence of the Bacteriocin-Producing Strain Lactococcus garvieae DCC43.</title>
        <authorList>
            <person name="Gabrielsen C."/>
            <person name="Brede D.A."/>
            <person name="Hernandez P.E."/>
            <person name="Nes I.F."/>
            <person name="Diep D.B."/>
        </authorList>
    </citation>
    <scope>NUCLEOTIDE SEQUENCE [LARGE SCALE GENOMIC DNA]</scope>
    <source>
        <strain evidence="2 3">DCC43</strain>
    </source>
</reference>
<organism evidence="2 3">
    <name type="scientific">Lactococcus garvieae DCC43</name>
    <dbReference type="NCBI Taxonomy" id="1231377"/>
    <lineage>
        <taxon>Bacteria</taxon>
        <taxon>Bacillati</taxon>
        <taxon>Bacillota</taxon>
        <taxon>Bacilli</taxon>
        <taxon>Lactobacillales</taxon>
        <taxon>Streptococcaceae</taxon>
        <taxon>Lactococcus</taxon>
    </lineage>
</organism>
<keyword evidence="1" id="KW-0472">Membrane</keyword>
<sequence>MKKDNEKDPQVDVTSDFVQDKFFGRGNFLLKLRQTLVTLVFWVMIILPLLTLINSVSEYQIWKNVYRWAWTDGVPLARDLSIMIVLSLLVFIFIGGLFLMRNNYNLKKVYPEKKTYDVERAAARCALLEAAYTERFGSREFRENIDYYSVIPEKNMDTGFAHQLFNSGGYPYE</sequence>
<feature type="transmembrane region" description="Helical" evidence="1">
    <location>
        <begin position="76"/>
        <end position="99"/>
    </location>
</feature>
<dbReference type="eggNOG" id="ENOG503219F">
    <property type="taxonomic scope" value="Bacteria"/>
</dbReference>
<protein>
    <recommendedName>
        <fullName evidence="4">Poly-beta-1,6-N-acetyl-D-glucosamine biosynthesis protein PgaD</fullName>
    </recommendedName>
</protein>
<feature type="transmembrane region" description="Helical" evidence="1">
    <location>
        <begin position="35"/>
        <end position="56"/>
    </location>
</feature>
<keyword evidence="1" id="KW-0812">Transmembrane</keyword>
<dbReference type="Proteomes" id="UP000006787">
    <property type="component" value="Unassembled WGS sequence"/>
</dbReference>
<gene>
    <name evidence="2" type="ORF">C426_1198</name>
</gene>
<evidence type="ECO:0000313" key="3">
    <source>
        <dbReference type="Proteomes" id="UP000006787"/>
    </source>
</evidence>
<dbReference type="EMBL" id="AMQS01000014">
    <property type="protein sequence ID" value="EKF51384.1"/>
    <property type="molecule type" value="Genomic_DNA"/>
</dbReference>